<protein>
    <recommendedName>
        <fullName evidence="3">YceG-like family protein</fullName>
    </recommendedName>
</protein>
<reference evidence="2" key="1">
    <citation type="submission" date="2016-10" db="EMBL/GenBank/DDBJ databases">
        <authorList>
            <person name="Varghese N."/>
            <person name="Submissions S."/>
        </authorList>
    </citation>
    <scope>NUCLEOTIDE SEQUENCE [LARGE SCALE GENOMIC DNA]</scope>
    <source>
        <strain evidence="2">IBRC-M10078</strain>
    </source>
</reference>
<dbReference type="EMBL" id="FNJU01000006">
    <property type="protein sequence ID" value="SDP75798.1"/>
    <property type="molecule type" value="Genomic_DNA"/>
</dbReference>
<accession>A0A1H0VC58</accession>
<gene>
    <name evidence="1" type="ORF">SAMN05216565_106164</name>
</gene>
<proteinExistence type="predicted"/>
<evidence type="ECO:0000313" key="2">
    <source>
        <dbReference type="Proteomes" id="UP000199159"/>
    </source>
</evidence>
<sequence length="155" mass="17578">MSRNSLRTFAAGILLATSILAGLYFFQDKEEIPPVVTDEDVKEYLSTRDDIVLIEKEEYEELVQFKEKANEKPVEEEQVQESVEEKVITKYTLEIQSGMNSLEIARLLESVGIITDATQLNNYILEQNLAGKIQIGSYQLTSDMTPQQIADIITK</sequence>
<dbReference type="Proteomes" id="UP000199159">
    <property type="component" value="Unassembled WGS sequence"/>
</dbReference>
<dbReference type="STRING" id="930152.SAMN05216565_106164"/>
<evidence type="ECO:0008006" key="3">
    <source>
        <dbReference type="Google" id="ProtNLM"/>
    </source>
</evidence>
<name>A0A1H0VC58_9BACI</name>
<evidence type="ECO:0000313" key="1">
    <source>
        <dbReference type="EMBL" id="SDP75798.1"/>
    </source>
</evidence>
<keyword evidence="2" id="KW-1185">Reference proteome</keyword>
<organism evidence="1 2">
    <name type="scientific">Litchfieldia salsa</name>
    <dbReference type="NCBI Taxonomy" id="930152"/>
    <lineage>
        <taxon>Bacteria</taxon>
        <taxon>Bacillati</taxon>
        <taxon>Bacillota</taxon>
        <taxon>Bacilli</taxon>
        <taxon>Bacillales</taxon>
        <taxon>Bacillaceae</taxon>
        <taxon>Litchfieldia</taxon>
    </lineage>
</organism>
<dbReference type="OrthoDB" id="2138957at2"/>
<dbReference type="RefSeq" id="WP_090855188.1">
    <property type="nucleotide sequence ID" value="NZ_FNJU01000006.1"/>
</dbReference>
<dbReference type="AlphaFoldDB" id="A0A1H0VC58"/>
<dbReference type="Gene3D" id="3.30.1490.480">
    <property type="entry name" value="Endolytic murein transglycosylase"/>
    <property type="match status" value="1"/>
</dbReference>